<dbReference type="PROSITE" id="PS00094">
    <property type="entry name" value="C5_MTASE_1"/>
    <property type="match status" value="1"/>
</dbReference>
<protein>
    <recommendedName>
        <fullName evidence="1">DNA (cytosine-5-)-methyltransferase</fullName>
        <ecNumber evidence="1">2.1.1.37</ecNumber>
    </recommendedName>
</protein>
<keyword evidence="2 5" id="KW-0489">Methyltransferase</keyword>
<accession>A0ABP0URW9</accession>
<dbReference type="Pfam" id="PF00145">
    <property type="entry name" value="DNA_methylase"/>
    <property type="match status" value="1"/>
</dbReference>
<feature type="compositionally biased region" description="Basic and acidic residues" evidence="6">
    <location>
        <begin position="629"/>
        <end position="639"/>
    </location>
</feature>
<dbReference type="Gene3D" id="3.40.50.150">
    <property type="entry name" value="Vaccinia Virus protein VP39"/>
    <property type="match status" value="1"/>
</dbReference>
<name>A0ABP0URW9_9BRYO</name>
<keyword evidence="9" id="KW-1185">Reference proteome</keyword>
<dbReference type="SUPFAM" id="SSF53335">
    <property type="entry name" value="S-adenosyl-L-methionine-dependent methyltransferases"/>
    <property type="match status" value="1"/>
</dbReference>
<evidence type="ECO:0000256" key="2">
    <source>
        <dbReference type="ARBA" id="ARBA00022603"/>
    </source>
</evidence>
<feature type="compositionally biased region" description="Basic and acidic residues" evidence="6">
    <location>
        <begin position="699"/>
        <end position="710"/>
    </location>
</feature>
<reference evidence="8" key="1">
    <citation type="submission" date="2024-02" db="EMBL/GenBank/DDBJ databases">
        <authorList>
            <consortium name="ELIXIR-Norway"/>
            <consortium name="Elixir Norway"/>
        </authorList>
    </citation>
    <scope>NUCLEOTIDE SEQUENCE</scope>
</reference>
<comment type="similarity">
    <text evidence="5">Belongs to the class I-like SAM-binding methyltransferase superfamily. C5-methyltransferase family.</text>
</comment>
<feature type="domain" description="DUF3444" evidence="7">
    <location>
        <begin position="417"/>
        <end position="539"/>
    </location>
</feature>
<evidence type="ECO:0000259" key="7">
    <source>
        <dbReference type="Pfam" id="PF11926"/>
    </source>
</evidence>
<dbReference type="EC" id="2.1.1.37" evidence="1"/>
<dbReference type="InterPro" id="IPR029063">
    <property type="entry name" value="SAM-dependent_MTases_sf"/>
</dbReference>
<sequence>MDSIIKKLQELEREARALQEKEKEQVYSQLQTTPASNVNDRQEVSSGWPSGSFNQEFPCTPVPLCPTHSKEAFEGDGDGDWWTAFRKKAGPWKGEKLVVLSLFDGIGGIWAALTRLGIPFVGYSSEVSPPAIQVVKARYPDVHHVGDVRKLDRTSFSGNVDLVVGGFPCQDLSAMGRREGLHGQRSKLFFDLLRVLKEFKPKWFLVENVASMTWIDREEISKYLRVYPIELDSIELTPTRRRRVYWTNIPYPPRLPRVKDHPSTFVQSCLHNAIALEEKTGVVMGFGSDKANSCLLEHVMDIETKKMRGITQIEVEVMMGYPPNHTNLLITEAKHQTNALVQTPSKKETSSASKKKQGKISGSRGSLSQNPITPAIRWVLLGNTFTVPTIGYLISPLLKGSVRVLGQPVVIPGPTKENECSVMEPYDVWALYNEHERPNWYARILKRAGDRFSRMSYGAKKHPLYIEMQYLEITTPYLEGEDDEWNPLRGTGLFELREEVDTQVAWTTFSHRVTSCLTLGDKFYVYPGKDEVWAVYSRQTWSPFFVYVVESNINIKTLDSAKPGLEGFYASCRLMLRTAELGVYRKTEHVLEFTDLSLFCFRAPHIFRQEANLLKVEVSASGRKTKNIERGIRRSKESQELEDAEGREDIEGEEQEEQEELEEQNLVEETINRRITRNFERELRSRKRKQSRLTVFQDNEVKKKGGREDQEGYPVQEAGDADLVKKAPECKHDFDDEELNDEVNRDSGQENGASTPETVVTDDDGLLHDM</sequence>
<keyword evidence="4 5" id="KW-0949">S-adenosyl-L-methionine</keyword>
<feature type="region of interest" description="Disordered" evidence="6">
    <location>
        <begin position="340"/>
        <end position="368"/>
    </location>
</feature>
<proteinExistence type="inferred from homology"/>
<feature type="compositionally biased region" description="Polar residues" evidence="6">
    <location>
        <begin position="26"/>
        <end position="50"/>
    </location>
</feature>
<feature type="compositionally biased region" description="Acidic residues" evidence="6">
    <location>
        <begin position="640"/>
        <end position="665"/>
    </location>
</feature>
<feature type="compositionally biased region" description="Basic and acidic residues" evidence="6">
    <location>
        <begin position="722"/>
        <end position="734"/>
    </location>
</feature>
<dbReference type="InterPro" id="IPR050390">
    <property type="entry name" value="C5-Methyltransferase"/>
</dbReference>
<dbReference type="InterPro" id="IPR018117">
    <property type="entry name" value="C5_DNA_meth_AS"/>
</dbReference>
<dbReference type="Pfam" id="PF11926">
    <property type="entry name" value="DUF3444"/>
    <property type="match status" value="1"/>
</dbReference>
<dbReference type="PANTHER" id="PTHR23068">
    <property type="entry name" value="DNA CYTOSINE-5- -METHYLTRANSFERASE 3-RELATED"/>
    <property type="match status" value="1"/>
</dbReference>
<dbReference type="EMBL" id="OZ019898">
    <property type="protein sequence ID" value="CAK9228443.1"/>
    <property type="molecule type" value="Genomic_DNA"/>
</dbReference>
<organism evidence="8 9">
    <name type="scientific">Sphagnum troendelagicum</name>
    <dbReference type="NCBI Taxonomy" id="128251"/>
    <lineage>
        <taxon>Eukaryota</taxon>
        <taxon>Viridiplantae</taxon>
        <taxon>Streptophyta</taxon>
        <taxon>Embryophyta</taxon>
        <taxon>Bryophyta</taxon>
        <taxon>Sphagnophytina</taxon>
        <taxon>Sphagnopsida</taxon>
        <taxon>Sphagnales</taxon>
        <taxon>Sphagnaceae</taxon>
        <taxon>Sphagnum</taxon>
    </lineage>
</organism>
<evidence type="ECO:0000313" key="8">
    <source>
        <dbReference type="EMBL" id="CAK9228443.1"/>
    </source>
</evidence>
<gene>
    <name evidence="8" type="ORF">CSSPTR1EN2_LOCUS19083</name>
</gene>
<evidence type="ECO:0000256" key="1">
    <source>
        <dbReference type="ARBA" id="ARBA00011975"/>
    </source>
</evidence>
<dbReference type="InterPro" id="IPR001525">
    <property type="entry name" value="C5_MeTfrase"/>
</dbReference>
<evidence type="ECO:0000256" key="5">
    <source>
        <dbReference type="PROSITE-ProRule" id="PRU01016"/>
    </source>
</evidence>
<feature type="region of interest" description="Disordered" evidence="6">
    <location>
        <begin position="690"/>
        <end position="770"/>
    </location>
</feature>
<dbReference type="Proteomes" id="UP001497512">
    <property type="component" value="Chromosome 6"/>
</dbReference>
<feature type="compositionally biased region" description="Polar residues" evidence="6">
    <location>
        <begin position="749"/>
        <end position="758"/>
    </location>
</feature>
<dbReference type="PROSITE" id="PS51679">
    <property type="entry name" value="SAM_MT_C5"/>
    <property type="match status" value="1"/>
</dbReference>
<feature type="region of interest" description="Disordered" evidence="6">
    <location>
        <begin position="22"/>
        <end position="50"/>
    </location>
</feature>
<evidence type="ECO:0000313" key="9">
    <source>
        <dbReference type="Proteomes" id="UP001497512"/>
    </source>
</evidence>
<evidence type="ECO:0000256" key="6">
    <source>
        <dbReference type="SAM" id="MobiDB-lite"/>
    </source>
</evidence>
<dbReference type="InterPro" id="IPR024593">
    <property type="entry name" value="DUF3444"/>
</dbReference>
<evidence type="ECO:0000256" key="3">
    <source>
        <dbReference type="ARBA" id="ARBA00022679"/>
    </source>
</evidence>
<feature type="active site" evidence="5">
    <location>
        <position position="169"/>
    </location>
</feature>
<feature type="region of interest" description="Disordered" evidence="6">
    <location>
        <begin position="629"/>
        <end position="665"/>
    </location>
</feature>
<keyword evidence="3 5" id="KW-0808">Transferase</keyword>
<dbReference type="PANTHER" id="PTHR23068:SF25">
    <property type="entry name" value="DNA (CYTOSINE-5)-METHYLTRANSFERASE DRM2"/>
    <property type="match status" value="1"/>
</dbReference>
<evidence type="ECO:0000256" key="4">
    <source>
        <dbReference type="ARBA" id="ARBA00022691"/>
    </source>
</evidence>